<proteinExistence type="inferred from homology"/>
<dbReference type="Pfam" id="PF04241">
    <property type="entry name" value="DUF423"/>
    <property type="match status" value="1"/>
</dbReference>
<evidence type="ECO:0000256" key="3">
    <source>
        <dbReference type="ARBA" id="ARBA00022692"/>
    </source>
</evidence>
<gene>
    <name evidence="7" type="primary">106086924</name>
</gene>
<dbReference type="OrthoDB" id="269173at2759"/>
<evidence type="ECO:0000256" key="2">
    <source>
        <dbReference type="ARBA" id="ARBA00006208"/>
    </source>
</evidence>
<feature type="transmembrane region" description="Helical" evidence="6">
    <location>
        <begin position="135"/>
        <end position="153"/>
    </location>
</feature>
<keyword evidence="5 6" id="KW-0472">Membrane</keyword>
<dbReference type="Proteomes" id="UP000095300">
    <property type="component" value="Unassembled WGS sequence"/>
</dbReference>
<accession>A0A1I8PKL5</accession>
<keyword evidence="4 6" id="KW-1133">Transmembrane helix</keyword>
<dbReference type="EnsemblMetazoa" id="SCAU008968-RA">
    <property type="protein sequence ID" value="SCAU008968-PA"/>
    <property type="gene ID" value="SCAU008968"/>
</dbReference>
<dbReference type="VEuPathDB" id="VectorBase:SCAU008968"/>
<evidence type="ECO:0000256" key="1">
    <source>
        <dbReference type="ARBA" id="ARBA00004141"/>
    </source>
</evidence>
<dbReference type="InterPro" id="IPR006696">
    <property type="entry name" value="DUF423"/>
</dbReference>
<comment type="subcellular location">
    <subcellularLocation>
        <location evidence="1">Membrane</location>
        <topology evidence="1">Multi-pass membrane protein</topology>
    </subcellularLocation>
</comment>
<dbReference type="GO" id="GO:0016020">
    <property type="term" value="C:membrane"/>
    <property type="evidence" value="ECO:0007669"/>
    <property type="project" value="UniProtKB-SubCell"/>
</dbReference>
<keyword evidence="3 6" id="KW-0812">Transmembrane</keyword>
<feature type="transmembrane region" description="Helical" evidence="6">
    <location>
        <begin position="73"/>
        <end position="92"/>
    </location>
</feature>
<reference evidence="7" key="1">
    <citation type="submission" date="2020-05" db="UniProtKB">
        <authorList>
            <consortium name="EnsemblMetazoa"/>
        </authorList>
    </citation>
    <scope>IDENTIFICATION</scope>
    <source>
        <strain evidence="7">USDA</strain>
    </source>
</reference>
<protein>
    <submittedName>
        <fullName evidence="7">Uncharacterized protein</fullName>
    </submittedName>
</protein>
<dbReference type="AlphaFoldDB" id="A0A1I8PKL5"/>
<evidence type="ECO:0000256" key="4">
    <source>
        <dbReference type="ARBA" id="ARBA00022989"/>
    </source>
</evidence>
<name>A0A1I8PKL5_STOCA</name>
<evidence type="ECO:0000256" key="6">
    <source>
        <dbReference type="SAM" id="Phobius"/>
    </source>
</evidence>
<keyword evidence="8" id="KW-1185">Reference proteome</keyword>
<feature type="transmembrane region" description="Helical" evidence="6">
    <location>
        <begin position="160"/>
        <end position="178"/>
    </location>
</feature>
<dbReference type="PANTHER" id="PTHR43461">
    <property type="entry name" value="TRANSMEMBRANE PROTEIN 256"/>
    <property type="match status" value="1"/>
</dbReference>
<evidence type="ECO:0000313" key="8">
    <source>
        <dbReference type="Proteomes" id="UP000095300"/>
    </source>
</evidence>
<comment type="similarity">
    <text evidence="2">Belongs to the TMEM256 family.</text>
</comment>
<evidence type="ECO:0000313" key="7">
    <source>
        <dbReference type="EnsemblMetazoa" id="SCAU008968-PA"/>
    </source>
</evidence>
<organism evidence="7 8">
    <name type="scientific">Stomoxys calcitrans</name>
    <name type="common">Stable fly</name>
    <name type="synonym">Conops calcitrans</name>
    <dbReference type="NCBI Taxonomy" id="35570"/>
    <lineage>
        <taxon>Eukaryota</taxon>
        <taxon>Metazoa</taxon>
        <taxon>Ecdysozoa</taxon>
        <taxon>Arthropoda</taxon>
        <taxon>Hexapoda</taxon>
        <taxon>Insecta</taxon>
        <taxon>Pterygota</taxon>
        <taxon>Neoptera</taxon>
        <taxon>Endopterygota</taxon>
        <taxon>Diptera</taxon>
        <taxon>Brachycera</taxon>
        <taxon>Muscomorpha</taxon>
        <taxon>Muscoidea</taxon>
        <taxon>Muscidae</taxon>
        <taxon>Stomoxys</taxon>
    </lineage>
</organism>
<dbReference type="KEGG" id="scac:106086924"/>
<sequence>MTIADSLHYIAVGNPLSKFTMNAANSLLGRSSAMRVNAMSASNLNTVNASLMSGNLVKAMPPLWELAGHNRNFVRLAGLSGAAAVILGAIGSHNAKFKDNAEMRAVFDTANRFHFFHSIALMGIPLARYPMVTGSLMLVGMSLFSGCLYYRAFTGNKPPFARMAPMGGTLLIVAWLSLLL</sequence>
<evidence type="ECO:0000256" key="5">
    <source>
        <dbReference type="ARBA" id="ARBA00023136"/>
    </source>
</evidence>
<dbReference type="PANTHER" id="PTHR43461:SF1">
    <property type="entry name" value="TRANSMEMBRANE PROTEIN 256"/>
    <property type="match status" value="1"/>
</dbReference>